<dbReference type="InterPro" id="IPR023550">
    <property type="entry name" value="PKHD_hydroxylase"/>
</dbReference>
<sequence length="220" mass="23839">MLLHMDQVLSAEECDAIAEAAALPALWRDGRETAKGEARAVKENQQADGGAPAIKGALSKIEATLGAHPVFTAAAQPASFVRMTINRYGEGMSYGEHVDAPYIHGQRTDLSFTLFLNGPEEYEGGALVIDNAGHEDIIRGPKGSVVLYPSRSLHRVETVTAGARLACIGWVKSRIRAAEDRALLFELEVALADLKKTGAPLSVYNRLMNVRNNLLRRFGE</sequence>
<comment type="cofactor">
    <cofactor evidence="1 7">
        <name>L-ascorbate</name>
        <dbReference type="ChEBI" id="CHEBI:38290"/>
    </cofactor>
</comment>
<dbReference type="InterPro" id="IPR006620">
    <property type="entry name" value="Pro_4_hyd_alph"/>
</dbReference>
<dbReference type="PANTHER" id="PTHR41536">
    <property type="entry name" value="PKHD-TYPE HYDROXYLASE YBIX"/>
    <property type="match status" value="1"/>
</dbReference>
<evidence type="ECO:0000256" key="3">
    <source>
        <dbReference type="ARBA" id="ARBA00022896"/>
    </source>
</evidence>
<evidence type="ECO:0000259" key="8">
    <source>
        <dbReference type="PROSITE" id="PS51471"/>
    </source>
</evidence>
<dbReference type="NCBIfam" id="NF003974">
    <property type="entry name" value="PRK05467.1-3"/>
    <property type="match status" value="1"/>
</dbReference>
<organism evidence="9 10">
    <name type="scientific">Hyphococcus aureus</name>
    <dbReference type="NCBI Taxonomy" id="2666033"/>
    <lineage>
        <taxon>Bacteria</taxon>
        <taxon>Pseudomonadati</taxon>
        <taxon>Pseudomonadota</taxon>
        <taxon>Alphaproteobacteria</taxon>
        <taxon>Parvularculales</taxon>
        <taxon>Parvularculaceae</taxon>
        <taxon>Hyphococcus</taxon>
    </lineage>
</organism>
<proteinExistence type="inferred from homology"/>
<evidence type="ECO:0000256" key="5">
    <source>
        <dbReference type="ARBA" id="ARBA00023002"/>
    </source>
</evidence>
<keyword evidence="10" id="KW-1185">Reference proteome</keyword>
<keyword evidence="6 7" id="KW-0408">Iron</keyword>
<comment type="caution">
    <text evidence="9">The sequence shown here is derived from an EMBL/GenBank/DDBJ whole genome shotgun (WGS) entry which is preliminary data.</text>
</comment>
<evidence type="ECO:0000313" key="10">
    <source>
        <dbReference type="Proteomes" id="UP001596116"/>
    </source>
</evidence>
<dbReference type="HAMAP" id="MF_00657">
    <property type="entry name" value="Hydroxyl_YbiX"/>
    <property type="match status" value="1"/>
</dbReference>
<feature type="domain" description="Fe2OG dioxygenase" evidence="8">
    <location>
        <begin position="77"/>
        <end position="173"/>
    </location>
</feature>
<feature type="binding site" evidence="7">
    <location>
        <position position="97"/>
    </location>
    <ligand>
        <name>Fe cation</name>
        <dbReference type="ChEBI" id="CHEBI:24875"/>
    </ligand>
</feature>
<evidence type="ECO:0000256" key="6">
    <source>
        <dbReference type="ARBA" id="ARBA00023004"/>
    </source>
</evidence>
<name>A0ABW1L1S6_9PROT</name>
<keyword evidence="2 7" id="KW-0479">Metal-binding</keyword>
<keyword evidence="4 7" id="KW-0223">Dioxygenase</keyword>
<gene>
    <name evidence="9" type="ORF">ACFMB1_15135</name>
</gene>
<keyword evidence="5 7" id="KW-0560">Oxidoreductase</keyword>
<dbReference type="PROSITE" id="PS51471">
    <property type="entry name" value="FE2OG_OXY"/>
    <property type="match status" value="1"/>
</dbReference>
<evidence type="ECO:0000256" key="7">
    <source>
        <dbReference type="HAMAP-Rule" id="MF_00657"/>
    </source>
</evidence>
<dbReference type="NCBIfam" id="NF003975">
    <property type="entry name" value="PRK05467.1-4"/>
    <property type="match status" value="1"/>
</dbReference>
<dbReference type="EMBL" id="JBHPON010000002">
    <property type="protein sequence ID" value="MFC6036891.1"/>
    <property type="molecule type" value="Genomic_DNA"/>
</dbReference>
<dbReference type="Pfam" id="PF13640">
    <property type="entry name" value="2OG-FeII_Oxy_3"/>
    <property type="match status" value="1"/>
</dbReference>
<evidence type="ECO:0000256" key="4">
    <source>
        <dbReference type="ARBA" id="ARBA00022964"/>
    </source>
</evidence>
<evidence type="ECO:0000313" key="9">
    <source>
        <dbReference type="EMBL" id="MFC6036891.1"/>
    </source>
</evidence>
<comment type="cofactor">
    <cofactor evidence="7">
        <name>Fe(2+)</name>
        <dbReference type="ChEBI" id="CHEBI:29033"/>
    </cofactor>
    <text evidence="7">Binds 1 Fe(2+) ion per subunit.</text>
</comment>
<keyword evidence="3 7" id="KW-0847">Vitamin C</keyword>
<dbReference type="Proteomes" id="UP001596116">
    <property type="component" value="Unassembled WGS sequence"/>
</dbReference>
<protein>
    <submittedName>
        <fullName evidence="9">Fe2+-dependent dioxygenase</fullName>
    </submittedName>
</protein>
<dbReference type="InterPro" id="IPR005123">
    <property type="entry name" value="Oxoglu/Fe-dep_dioxygenase_dom"/>
</dbReference>
<dbReference type="InterPro" id="IPR044862">
    <property type="entry name" value="Pro_4_hyd_alph_FE2OG_OXY"/>
</dbReference>
<accession>A0ABW1L1S6</accession>
<evidence type="ECO:0000256" key="1">
    <source>
        <dbReference type="ARBA" id="ARBA00001961"/>
    </source>
</evidence>
<feature type="binding site" evidence="7">
    <location>
        <position position="164"/>
    </location>
    <ligand>
        <name>2-oxoglutarate</name>
        <dbReference type="ChEBI" id="CHEBI:16810"/>
    </ligand>
</feature>
<evidence type="ECO:0000256" key="2">
    <source>
        <dbReference type="ARBA" id="ARBA00022723"/>
    </source>
</evidence>
<dbReference type="PANTHER" id="PTHR41536:SF1">
    <property type="entry name" value="PKHD-TYPE HYDROXYLASE YBIX"/>
    <property type="match status" value="1"/>
</dbReference>
<dbReference type="GO" id="GO:0051213">
    <property type="term" value="F:dioxygenase activity"/>
    <property type="evidence" value="ECO:0007669"/>
    <property type="project" value="UniProtKB-KW"/>
</dbReference>
<feature type="binding site" evidence="7">
    <location>
        <position position="154"/>
    </location>
    <ligand>
        <name>Fe cation</name>
        <dbReference type="ChEBI" id="CHEBI:24875"/>
    </ligand>
</feature>
<feature type="binding site" evidence="7">
    <location>
        <position position="99"/>
    </location>
    <ligand>
        <name>Fe cation</name>
        <dbReference type="ChEBI" id="CHEBI:24875"/>
    </ligand>
</feature>
<reference evidence="9 10" key="1">
    <citation type="submission" date="2024-09" db="EMBL/GenBank/DDBJ databases">
        <authorList>
            <person name="Zhang Z.-H."/>
        </authorList>
    </citation>
    <scope>NUCLEOTIDE SEQUENCE [LARGE SCALE GENOMIC DNA]</scope>
    <source>
        <strain evidence="9 10">HHTR114</strain>
    </source>
</reference>
<dbReference type="RefSeq" id="WP_379881859.1">
    <property type="nucleotide sequence ID" value="NZ_JBHPON010000002.1"/>
</dbReference>
<dbReference type="Gene3D" id="4.10.860.20">
    <property type="entry name" value="Rabenosyn, Rab binding domain"/>
    <property type="match status" value="1"/>
</dbReference>
<dbReference type="Gene3D" id="2.60.120.620">
    <property type="entry name" value="q2cbj1_9rhob like domain"/>
    <property type="match status" value="1"/>
</dbReference>
<dbReference type="SMART" id="SM00702">
    <property type="entry name" value="P4Hc"/>
    <property type="match status" value="1"/>
</dbReference>